<organism evidence="2 3">
    <name type="scientific">Bacillus daqingensis</name>
    <dbReference type="NCBI Taxonomy" id="872396"/>
    <lineage>
        <taxon>Bacteria</taxon>
        <taxon>Bacillati</taxon>
        <taxon>Bacillota</taxon>
        <taxon>Bacilli</taxon>
        <taxon>Bacillales</taxon>
        <taxon>Bacillaceae</taxon>
        <taxon>Bacillus</taxon>
    </lineage>
</organism>
<evidence type="ECO:0000259" key="1">
    <source>
        <dbReference type="PROSITE" id="PS51186"/>
    </source>
</evidence>
<dbReference type="EC" id="2.3.-.-" evidence="2"/>
<protein>
    <submittedName>
        <fullName evidence="2">GNAT family N-acetyltransferase</fullName>
        <ecNumber evidence="2">2.3.-.-</ecNumber>
    </submittedName>
</protein>
<comment type="caution">
    <text evidence="2">The sequence shown here is derived from an EMBL/GenBank/DDBJ whole genome shotgun (WGS) entry which is preliminary data.</text>
</comment>
<dbReference type="GO" id="GO:0016746">
    <property type="term" value="F:acyltransferase activity"/>
    <property type="evidence" value="ECO:0007669"/>
    <property type="project" value="UniProtKB-KW"/>
</dbReference>
<dbReference type="InterPro" id="IPR016181">
    <property type="entry name" value="Acyl_CoA_acyltransferase"/>
</dbReference>
<evidence type="ECO:0000313" key="2">
    <source>
        <dbReference type="EMBL" id="MFC4737939.1"/>
    </source>
</evidence>
<dbReference type="Proteomes" id="UP001595896">
    <property type="component" value="Unassembled WGS sequence"/>
</dbReference>
<keyword evidence="2" id="KW-0012">Acyltransferase</keyword>
<evidence type="ECO:0000313" key="3">
    <source>
        <dbReference type="Proteomes" id="UP001595896"/>
    </source>
</evidence>
<dbReference type="SUPFAM" id="SSF55729">
    <property type="entry name" value="Acyl-CoA N-acyltransferases (Nat)"/>
    <property type="match status" value="1"/>
</dbReference>
<dbReference type="RefSeq" id="WP_377910530.1">
    <property type="nucleotide sequence ID" value="NZ_JBHSGK010000020.1"/>
</dbReference>
<sequence>MSRLKLRPVSEEDAPLYHRWRTDWEVMQHTSMTTAVPTYSETVQFVQEVLIGQKAAESWMLELSTGRTIGIASLIQIDVENQSAECILDIGEKNCWGQGFGQEAMRLLLYRAFEDLTLHRVQLRVFADNVRAVGLYNKMGFLEEGRMQEALLRNGRRHDILLMRLLRPEWEKIAFFQSEAPGSVDSSPED</sequence>
<proteinExistence type="predicted"/>
<dbReference type="PANTHER" id="PTHR43415">
    <property type="entry name" value="SPERMIDINE N(1)-ACETYLTRANSFERASE"/>
    <property type="match status" value="1"/>
</dbReference>
<dbReference type="PANTHER" id="PTHR43415:SF3">
    <property type="entry name" value="GNAT-FAMILY ACETYLTRANSFERASE"/>
    <property type="match status" value="1"/>
</dbReference>
<dbReference type="EMBL" id="JBHSGK010000020">
    <property type="protein sequence ID" value="MFC4737939.1"/>
    <property type="molecule type" value="Genomic_DNA"/>
</dbReference>
<dbReference type="Gene3D" id="3.40.630.30">
    <property type="match status" value="1"/>
</dbReference>
<dbReference type="Pfam" id="PF13302">
    <property type="entry name" value="Acetyltransf_3"/>
    <property type="match status" value="1"/>
</dbReference>
<name>A0ABV9P261_9BACI</name>
<gene>
    <name evidence="2" type="ORF">ACFO4L_15265</name>
</gene>
<keyword evidence="3" id="KW-1185">Reference proteome</keyword>
<dbReference type="InterPro" id="IPR000182">
    <property type="entry name" value="GNAT_dom"/>
</dbReference>
<dbReference type="PROSITE" id="PS51186">
    <property type="entry name" value="GNAT"/>
    <property type="match status" value="1"/>
</dbReference>
<reference evidence="3" key="1">
    <citation type="journal article" date="2019" name="Int. J. Syst. Evol. Microbiol.">
        <title>The Global Catalogue of Microorganisms (GCM) 10K type strain sequencing project: providing services to taxonomists for standard genome sequencing and annotation.</title>
        <authorList>
            <consortium name="The Broad Institute Genomics Platform"/>
            <consortium name="The Broad Institute Genome Sequencing Center for Infectious Disease"/>
            <person name="Wu L."/>
            <person name="Ma J."/>
        </authorList>
    </citation>
    <scope>NUCLEOTIDE SEQUENCE [LARGE SCALE GENOMIC DNA]</scope>
    <source>
        <strain evidence="3">JCM 12165</strain>
    </source>
</reference>
<feature type="domain" description="N-acetyltransferase" evidence="1">
    <location>
        <begin position="4"/>
        <end position="168"/>
    </location>
</feature>
<keyword evidence="2" id="KW-0808">Transferase</keyword>
<accession>A0ABV9P261</accession>